<keyword evidence="3 5" id="KW-0472">Membrane</keyword>
<name>A0A1E5IN42_ENDTX</name>
<sequence>MMNFLRKHIRIIFIVTIVAFIGSSFAGVGYYFFGYKNDFKTFVVVNGVKISGKLFNSVYTNFRQITNIQQFSDEDLKELKIRIIYSLVQDEILYQQSKLYGIAVTDEELRDDLQNSAKFEDNNVFNIRKYHAFLNSVQMTAKEYEAMRRKQIAAVKVKMFIASCVKLWNYELENALKQEPPITENALIQAKVNFIFNEWYSDIVRNSKIVVPK</sequence>
<keyword evidence="5" id="KW-0812">Transmembrane</keyword>
<keyword evidence="4" id="KW-0143">Chaperone</keyword>
<feature type="transmembrane region" description="Helical" evidence="5">
    <location>
        <begin position="12"/>
        <end position="33"/>
    </location>
</feature>
<comment type="subcellular location">
    <subcellularLocation>
        <location evidence="1">Cell membrane</location>
    </subcellularLocation>
</comment>
<reference evidence="6 7" key="1">
    <citation type="submission" date="2015-11" db="EMBL/GenBank/DDBJ databases">
        <title>Evidence for parallel genomic evolution in an endosymbiosis of termite gut flagellates.</title>
        <authorList>
            <person name="Zheng H."/>
        </authorList>
    </citation>
    <scope>NUCLEOTIDE SEQUENCE [LARGE SCALE GENOMIC DNA]</scope>
    <source>
        <strain evidence="6 7">CET450</strain>
    </source>
</reference>
<dbReference type="InterPro" id="IPR027304">
    <property type="entry name" value="Trigger_fact/SurA_dom_sf"/>
</dbReference>
<organism evidence="6 7">
    <name type="scientific">Endomicrobium trichonymphae</name>
    <dbReference type="NCBI Taxonomy" id="1408204"/>
    <lineage>
        <taxon>Bacteria</taxon>
        <taxon>Pseudomonadati</taxon>
        <taxon>Elusimicrobiota</taxon>
        <taxon>Endomicrobiia</taxon>
        <taxon>Endomicrobiales</taxon>
        <taxon>Endomicrobiaceae</taxon>
        <taxon>Candidatus Endomicrobiellum</taxon>
    </lineage>
</organism>
<keyword evidence="2" id="KW-1003">Cell membrane</keyword>
<dbReference type="PANTHER" id="PTHR47529:SF1">
    <property type="entry name" value="PERIPLASMIC CHAPERONE PPID"/>
    <property type="match status" value="1"/>
</dbReference>
<dbReference type="EMBL" id="LNVX01000031">
    <property type="protein sequence ID" value="OEG71864.1"/>
    <property type="molecule type" value="Genomic_DNA"/>
</dbReference>
<evidence type="ECO:0000256" key="2">
    <source>
        <dbReference type="ARBA" id="ARBA00022475"/>
    </source>
</evidence>
<evidence type="ECO:0000313" key="6">
    <source>
        <dbReference type="EMBL" id="OEG71864.1"/>
    </source>
</evidence>
<evidence type="ECO:0000256" key="1">
    <source>
        <dbReference type="ARBA" id="ARBA00004236"/>
    </source>
</evidence>
<gene>
    <name evidence="6" type="ORF">ATZ36_12225</name>
</gene>
<dbReference type="AlphaFoldDB" id="A0A1E5IN42"/>
<keyword evidence="5" id="KW-1133">Transmembrane helix</keyword>
<dbReference type="PANTHER" id="PTHR47529">
    <property type="entry name" value="PEPTIDYL-PROLYL CIS-TRANS ISOMERASE D"/>
    <property type="match status" value="1"/>
</dbReference>
<dbReference type="Gene3D" id="1.10.4030.10">
    <property type="entry name" value="Porin chaperone SurA, peptide-binding domain"/>
    <property type="match status" value="1"/>
</dbReference>
<protein>
    <submittedName>
        <fullName evidence="6">Uncharacterized protein</fullName>
    </submittedName>
</protein>
<keyword evidence="7" id="KW-1185">Reference proteome</keyword>
<dbReference type="SUPFAM" id="SSF109998">
    <property type="entry name" value="Triger factor/SurA peptide-binding domain-like"/>
    <property type="match status" value="1"/>
</dbReference>
<dbReference type="GO" id="GO:0005886">
    <property type="term" value="C:plasma membrane"/>
    <property type="evidence" value="ECO:0007669"/>
    <property type="project" value="UniProtKB-SubCell"/>
</dbReference>
<accession>A0A1E5IN42</accession>
<comment type="caution">
    <text evidence="6">The sequence shown here is derived from an EMBL/GenBank/DDBJ whole genome shotgun (WGS) entry which is preliminary data.</text>
</comment>
<evidence type="ECO:0000313" key="7">
    <source>
        <dbReference type="Proteomes" id="UP000095237"/>
    </source>
</evidence>
<evidence type="ECO:0000256" key="5">
    <source>
        <dbReference type="SAM" id="Phobius"/>
    </source>
</evidence>
<dbReference type="Proteomes" id="UP000095237">
    <property type="component" value="Unassembled WGS sequence"/>
</dbReference>
<dbReference type="InterPro" id="IPR052029">
    <property type="entry name" value="PpiD_chaperone"/>
</dbReference>
<dbReference type="Pfam" id="PF13624">
    <property type="entry name" value="SurA_N_3"/>
    <property type="match status" value="1"/>
</dbReference>
<evidence type="ECO:0000256" key="3">
    <source>
        <dbReference type="ARBA" id="ARBA00023136"/>
    </source>
</evidence>
<proteinExistence type="predicted"/>
<evidence type="ECO:0000256" key="4">
    <source>
        <dbReference type="ARBA" id="ARBA00023186"/>
    </source>
</evidence>